<evidence type="ECO:0000313" key="6">
    <source>
        <dbReference type="Proteomes" id="UP000663637"/>
    </source>
</evidence>
<organism evidence="5 6">
    <name type="scientific">Tsuneonella flava</name>
    <dbReference type="NCBI Taxonomy" id="2055955"/>
    <lineage>
        <taxon>Bacteria</taxon>
        <taxon>Pseudomonadati</taxon>
        <taxon>Pseudomonadota</taxon>
        <taxon>Alphaproteobacteria</taxon>
        <taxon>Sphingomonadales</taxon>
        <taxon>Erythrobacteraceae</taxon>
        <taxon>Tsuneonella</taxon>
    </lineage>
</organism>
<dbReference type="CDD" id="cd05233">
    <property type="entry name" value="SDR_c"/>
    <property type="match status" value="1"/>
</dbReference>
<dbReference type="PRINTS" id="PR00080">
    <property type="entry name" value="SDRFAMILY"/>
</dbReference>
<comment type="similarity">
    <text evidence="1 3">Belongs to the short-chain dehydrogenases/reductases (SDR) family.</text>
</comment>
<reference evidence="5 6" key="1">
    <citation type="submission" date="2020-09" db="EMBL/GenBank/DDBJ databases">
        <title>Complete genome sequence of altererythrobacter flavus SS-21NJ, isolated from Dongying oil sludge in Shandong province.</title>
        <authorList>
            <person name="Sun S."/>
            <person name="Zhang Z."/>
        </authorList>
    </citation>
    <scope>NUCLEOTIDE SEQUENCE [LARGE SCALE GENOMIC DNA]</scope>
    <source>
        <strain evidence="5 6">SS-21NJ</strain>
    </source>
</reference>
<keyword evidence="6" id="KW-1185">Reference proteome</keyword>
<evidence type="ECO:0000256" key="3">
    <source>
        <dbReference type="RuleBase" id="RU000363"/>
    </source>
</evidence>
<dbReference type="InterPro" id="IPR020904">
    <property type="entry name" value="Sc_DH/Rdtase_CS"/>
</dbReference>
<dbReference type="RefSeq" id="WP_205442211.1">
    <property type="nucleotide sequence ID" value="NZ_CP061510.1"/>
</dbReference>
<protein>
    <submittedName>
        <fullName evidence="5">SDR family oxidoreductase</fullName>
    </submittedName>
</protein>
<evidence type="ECO:0000256" key="2">
    <source>
        <dbReference type="ARBA" id="ARBA00023002"/>
    </source>
</evidence>
<evidence type="ECO:0000259" key="4">
    <source>
        <dbReference type="SMART" id="SM00822"/>
    </source>
</evidence>
<proteinExistence type="inferred from homology"/>
<evidence type="ECO:0000313" key="5">
    <source>
        <dbReference type="EMBL" id="QSB44507.1"/>
    </source>
</evidence>
<dbReference type="InterPro" id="IPR002347">
    <property type="entry name" value="SDR_fam"/>
</dbReference>
<dbReference type="Proteomes" id="UP000663637">
    <property type="component" value="Chromosome"/>
</dbReference>
<feature type="domain" description="Ketoreductase" evidence="4">
    <location>
        <begin position="11"/>
        <end position="185"/>
    </location>
</feature>
<dbReference type="EMBL" id="CP061510">
    <property type="protein sequence ID" value="QSB44507.1"/>
    <property type="molecule type" value="Genomic_DNA"/>
</dbReference>
<accession>A0ABX7K964</accession>
<sequence>MAGYSFDLSNRVVMITGASSGIGKHLARRCGESGAKVVLAARRTAMLDDVKAEIEAAGGEALAVAMDVTDEASTIAAFDAVEAVLGSVDSVVANAGVAIGGSALGMPMEQFDQVVAVNLRGVFLTAREAARRMIKAGSAERHHGRIVLMSSITASFIDGGQVSYSSTKAGVVQMGRTMAHDWANKGINVNIVCPGYIRTELNGEYLDDTKGQSLIDGFVRKRIMDIDVLDPTILYLCSDASAQVTGSIFTIDDGQSL</sequence>
<dbReference type="InterPro" id="IPR036291">
    <property type="entry name" value="NAD(P)-bd_dom_sf"/>
</dbReference>
<dbReference type="InterPro" id="IPR057326">
    <property type="entry name" value="KR_dom"/>
</dbReference>
<dbReference type="SUPFAM" id="SSF51735">
    <property type="entry name" value="NAD(P)-binding Rossmann-fold domains"/>
    <property type="match status" value="1"/>
</dbReference>
<dbReference type="Gene3D" id="3.40.50.720">
    <property type="entry name" value="NAD(P)-binding Rossmann-like Domain"/>
    <property type="match status" value="1"/>
</dbReference>
<gene>
    <name evidence="5" type="ORF">IDJ81_14615</name>
</gene>
<name>A0ABX7K964_9SPHN</name>
<dbReference type="PRINTS" id="PR00081">
    <property type="entry name" value="GDHRDH"/>
</dbReference>
<dbReference type="PANTHER" id="PTHR43669">
    <property type="entry name" value="5-KETO-D-GLUCONATE 5-REDUCTASE"/>
    <property type="match status" value="1"/>
</dbReference>
<keyword evidence="2" id="KW-0560">Oxidoreductase</keyword>
<dbReference type="SMART" id="SM00822">
    <property type="entry name" value="PKS_KR"/>
    <property type="match status" value="1"/>
</dbReference>
<dbReference type="Pfam" id="PF00106">
    <property type="entry name" value="adh_short"/>
    <property type="match status" value="1"/>
</dbReference>
<evidence type="ECO:0000256" key="1">
    <source>
        <dbReference type="ARBA" id="ARBA00006484"/>
    </source>
</evidence>
<dbReference type="PROSITE" id="PS00061">
    <property type="entry name" value="ADH_SHORT"/>
    <property type="match status" value="1"/>
</dbReference>
<dbReference type="PANTHER" id="PTHR43669:SF3">
    <property type="entry name" value="ALCOHOL DEHYDROGENASE, PUTATIVE (AFU_ORTHOLOGUE AFUA_3G03445)-RELATED"/>
    <property type="match status" value="1"/>
</dbReference>